<keyword evidence="7" id="KW-1185">Reference proteome</keyword>
<gene>
    <name evidence="6" type="ORF">AAG570_003798</name>
</gene>
<comment type="caution">
    <text evidence="6">The sequence shown here is derived from an EMBL/GenBank/DDBJ whole genome shotgun (WGS) entry which is preliminary data.</text>
</comment>
<evidence type="ECO:0000259" key="5">
    <source>
        <dbReference type="Pfam" id="PF00151"/>
    </source>
</evidence>
<dbReference type="SUPFAM" id="SSF53474">
    <property type="entry name" value="alpha/beta-Hydrolases"/>
    <property type="match status" value="1"/>
</dbReference>
<feature type="domain" description="Lipase" evidence="5">
    <location>
        <begin position="41"/>
        <end position="301"/>
    </location>
</feature>
<dbReference type="GO" id="GO:0005576">
    <property type="term" value="C:extracellular region"/>
    <property type="evidence" value="ECO:0007669"/>
    <property type="project" value="UniProtKB-SubCell"/>
</dbReference>
<reference evidence="6 7" key="1">
    <citation type="submission" date="2024-07" db="EMBL/GenBank/DDBJ databases">
        <title>Chromosome-level genome assembly of the water stick insect Ranatra chinensis (Heteroptera: Nepidae).</title>
        <authorList>
            <person name="Liu X."/>
        </authorList>
    </citation>
    <scope>NUCLEOTIDE SEQUENCE [LARGE SCALE GENOMIC DNA]</scope>
    <source>
        <strain evidence="6">Cailab_2021Rc</strain>
        <tissue evidence="6">Muscle</tissue>
    </source>
</reference>
<evidence type="ECO:0000313" key="7">
    <source>
        <dbReference type="Proteomes" id="UP001558652"/>
    </source>
</evidence>
<dbReference type="FunFam" id="3.40.50.1820:FF:000076">
    <property type="entry name" value="phospholipase A1"/>
    <property type="match status" value="1"/>
</dbReference>
<dbReference type="InterPro" id="IPR029058">
    <property type="entry name" value="AB_hydrolase_fold"/>
</dbReference>
<accession>A0ABD0Y5U5</accession>
<dbReference type="Gene3D" id="3.40.50.1820">
    <property type="entry name" value="alpha/beta hydrolase"/>
    <property type="match status" value="1"/>
</dbReference>
<dbReference type="PANTHER" id="PTHR11610">
    <property type="entry name" value="LIPASE"/>
    <property type="match status" value="1"/>
</dbReference>
<dbReference type="PANTHER" id="PTHR11610:SF174">
    <property type="entry name" value="MIP30168P"/>
    <property type="match status" value="1"/>
</dbReference>
<evidence type="ECO:0000313" key="6">
    <source>
        <dbReference type="EMBL" id="KAL1122394.1"/>
    </source>
</evidence>
<protein>
    <recommendedName>
        <fullName evidence="5">Lipase domain-containing protein</fullName>
    </recommendedName>
</protein>
<dbReference type="InterPro" id="IPR013818">
    <property type="entry name" value="Lipase"/>
</dbReference>
<dbReference type="AlphaFoldDB" id="A0ABD0Y5U5"/>
<keyword evidence="3" id="KW-0964">Secreted</keyword>
<dbReference type="Pfam" id="PF00151">
    <property type="entry name" value="Lipase"/>
    <property type="match status" value="1"/>
</dbReference>
<proteinExistence type="inferred from homology"/>
<dbReference type="EMBL" id="JBFDAA010000014">
    <property type="protein sequence ID" value="KAL1122394.1"/>
    <property type="molecule type" value="Genomic_DNA"/>
</dbReference>
<dbReference type="InterPro" id="IPR033906">
    <property type="entry name" value="Lipase_N"/>
</dbReference>
<comment type="subcellular location">
    <subcellularLocation>
        <location evidence="1">Secreted</location>
    </subcellularLocation>
</comment>
<evidence type="ECO:0000256" key="4">
    <source>
        <dbReference type="RuleBase" id="RU004262"/>
    </source>
</evidence>
<evidence type="ECO:0000256" key="2">
    <source>
        <dbReference type="ARBA" id="ARBA00010701"/>
    </source>
</evidence>
<comment type="similarity">
    <text evidence="2 4">Belongs to the AB hydrolase superfamily. Lipase family.</text>
</comment>
<dbReference type="InterPro" id="IPR000734">
    <property type="entry name" value="TAG_lipase"/>
</dbReference>
<evidence type="ECO:0000256" key="1">
    <source>
        <dbReference type="ARBA" id="ARBA00004613"/>
    </source>
</evidence>
<name>A0ABD0Y5U5_9HEMI</name>
<dbReference type="PRINTS" id="PR00821">
    <property type="entry name" value="TAGLIPASE"/>
</dbReference>
<dbReference type="CDD" id="cd00707">
    <property type="entry name" value="Pancreat_lipase_like"/>
    <property type="match status" value="1"/>
</dbReference>
<dbReference type="Proteomes" id="UP001558652">
    <property type="component" value="Unassembled WGS sequence"/>
</dbReference>
<evidence type="ECO:0000256" key="3">
    <source>
        <dbReference type="ARBA" id="ARBA00022525"/>
    </source>
</evidence>
<sequence>MFAASWCNGKQIDNETDVKSIRDLFNTTSCVDPPFVCPHKRIQIYLYTRYTQSTPELLDTSDNESLYKSYFNPNHPTKVLVHGFQGGRNFSPSTDLRQAYFKRGNYNIIVVDYSTLVRLPCLSQVQWSPGFCAQCIAQMVWYLAQHPRGVQPETLHFIGYSIGAHIAGLTANYLQGAKLGRITGLDPTIIFYMGNNRTQDLDPSDALFVDVIHTGAGILGQWGPNGHADFYVNGGTSQPGCLDFSIIKTLSCDHTKVSPYFIESINSKSGFWAVACPNRVAYNLGFCTPTNDNEYVLMGEHVPHR</sequence>
<organism evidence="6 7">
    <name type="scientific">Ranatra chinensis</name>
    <dbReference type="NCBI Taxonomy" id="642074"/>
    <lineage>
        <taxon>Eukaryota</taxon>
        <taxon>Metazoa</taxon>
        <taxon>Ecdysozoa</taxon>
        <taxon>Arthropoda</taxon>
        <taxon>Hexapoda</taxon>
        <taxon>Insecta</taxon>
        <taxon>Pterygota</taxon>
        <taxon>Neoptera</taxon>
        <taxon>Paraneoptera</taxon>
        <taxon>Hemiptera</taxon>
        <taxon>Heteroptera</taxon>
        <taxon>Panheteroptera</taxon>
        <taxon>Nepomorpha</taxon>
        <taxon>Nepidae</taxon>
        <taxon>Ranatrinae</taxon>
        <taxon>Ranatra</taxon>
    </lineage>
</organism>